<feature type="region of interest" description="Disordered" evidence="8">
    <location>
        <begin position="1170"/>
        <end position="1290"/>
    </location>
</feature>
<evidence type="ECO:0000256" key="4">
    <source>
        <dbReference type="ARBA" id="ARBA00022801"/>
    </source>
</evidence>
<dbReference type="InterPro" id="IPR027417">
    <property type="entry name" value="P-loop_NTPase"/>
</dbReference>
<evidence type="ECO:0000256" key="3">
    <source>
        <dbReference type="ARBA" id="ARBA00022741"/>
    </source>
</evidence>
<dbReference type="SUPFAM" id="SSF47370">
    <property type="entry name" value="Bromodomain"/>
    <property type="match status" value="1"/>
</dbReference>
<keyword evidence="4" id="KW-0378">Hydrolase</keyword>
<dbReference type="InterPro" id="IPR036427">
    <property type="entry name" value="Bromodomain-like_sf"/>
</dbReference>
<evidence type="ECO:0000256" key="2">
    <source>
        <dbReference type="ARBA" id="ARBA00006914"/>
    </source>
</evidence>
<dbReference type="GO" id="GO:0006334">
    <property type="term" value="P:nucleosome assembly"/>
    <property type="evidence" value="ECO:0007669"/>
    <property type="project" value="TreeGrafter"/>
</dbReference>
<dbReference type="InterPro" id="IPR003960">
    <property type="entry name" value="ATPase_AAA_CS"/>
</dbReference>
<feature type="compositionally biased region" description="Basic residues" evidence="8">
    <location>
        <begin position="267"/>
        <end position="278"/>
    </location>
</feature>
<dbReference type="Proteomes" id="UP000663861">
    <property type="component" value="Unassembled WGS sequence"/>
</dbReference>
<feature type="compositionally biased region" description="Polar residues" evidence="8">
    <location>
        <begin position="48"/>
        <end position="57"/>
    </location>
</feature>
<dbReference type="InterPro" id="IPR003959">
    <property type="entry name" value="ATPase_AAA_core"/>
</dbReference>
<sequence>MSDTVDNHQNGKRPIVGLSNMAILPDGERRLTRGAARRTSGSDFGMDASNNTASMSPPATRRSTRGTRTPEGKTHIDEEDDDEEAEHMRRMTRSGRAVKAVSYIEPSSDQSDDPHPPRRRTRRPGHAPNEFIAPDDDDDDLGEDDYGTRRLRPRPPPPPKPRRQPPPQPSVRDEMRPRPPRQTRNSARAAIHDEDPDYSDGQHESHDDDDMDLDVDAEGEDEEEEEAEGEDDSKPRGYSLRQRRQVNYTIPELLDVADNVRNQGVKPKTKAPPRRPPPRRANLGFSKTGTELSKMLGIPIPGFDSDSDNPPTSPHKLFASTAAAGNAAGLIPSGSGMVAGDLAGSGAPSNLGKINADSALADADPLGTKQNVSFDQVGGLDDHINSLKEMIQLPLLYPEIFQQFNIIPPRGVLFHGPPGTGKTLVAMIQLPLLYPEIFQQFNIIPPRGVLFHGPPGTGKTLVARALAASSKSNGKSISFFMRKGADCLSKWVGEAERQLRLLFDEARACQPSIIFFDEIDGLAPVRSSKQDQIHASIVSTLLALMDGMDGRGQVVVIGATNRPDAVDPALRRPGRFDREFYFGLPNLDARKRILEINTNGWKGWSGDDGSEHLQRLAEITKGYGGADLRALCTEAALNAVQRRYPQIYKSSERLLVDPKTIEIQPRDFMVSVKTKLRFVCFLAELIPSSARSTSSHASPLPEHLRPLLKSALDSVTSALEKSLPNSKKRNTLEDAEWEYDDADGGWEREMISQALETLRVHRPRVLLHGPSGMGHAQVGAAVLHFLEGYHVQSMDLATLVGDSTRTIEAGIVQLFVEAKRHKPAVIYIPSLLGWCTAVPETARLTMKTMLDSIASTDPILLLAICDGDLASLPADVRNWFGFSRENYVQLLSPNGEQRQAFFAELLDTARKPPNMFPDAVKRKKRVLEVLPVAPPLPPREPSKAEIAAQAEADARTLEQVTYRLGPVLGELKKKFKRFTKDVRDEYGINPETGFTLDYEDQQRILNEEKQAANEVPEATVSMTDPVVAEPVVVDEPVVNGVTEEAGPVVVTVEANGIHGTDAAVGQAPVPGPDAHVSPAPPPEFVPKRVKIYDMDLEKMHFKLYYVGYLTGEEFLHDVQQIVRNAEMITAADGDSDRLFKAQQMVNVARMLLNGWEPQFKLECERMAVRETQRRSERKKARAAEKAAKAKEKEAEQKKAEGKRSGSDEPPLHSYGTRRATRHNGVQPEVVEDPVDIERRLKRQRSEATRGSAEPASAGSGPDIDMEDPDRAAKRARTTPMPDGSPVDAPSAVGLNLLVEPASHNPAEVMPAPPSEETPNPVEANTMSVDVPSEPVPDPEPEEPLPTFHIDESRLKALGEHLVHSTSSLKVEQLEQLRALCLNCVWCHRGEWDRDAMVGKMMEIVTDFVQQVQQVGITM</sequence>
<evidence type="ECO:0000256" key="7">
    <source>
        <dbReference type="ARBA" id="ARBA00023242"/>
    </source>
</evidence>
<feature type="compositionally biased region" description="Acidic residues" evidence="8">
    <location>
        <begin position="207"/>
        <end position="231"/>
    </location>
</feature>
<keyword evidence="6" id="KW-0103">Bromodomain</keyword>
<dbReference type="FunFam" id="3.40.50.300:FF:000061">
    <property type="entry name" value="ATPase family, AAA domain-containing 2"/>
    <property type="match status" value="1"/>
</dbReference>
<organism evidence="10 11">
    <name type="scientific">Rhizoctonia solani</name>
    <dbReference type="NCBI Taxonomy" id="456999"/>
    <lineage>
        <taxon>Eukaryota</taxon>
        <taxon>Fungi</taxon>
        <taxon>Dikarya</taxon>
        <taxon>Basidiomycota</taxon>
        <taxon>Agaricomycotina</taxon>
        <taxon>Agaricomycetes</taxon>
        <taxon>Cantharellales</taxon>
        <taxon>Ceratobasidiaceae</taxon>
        <taxon>Rhizoctonia</taxon>
    </lineage>
</organism>
<dbReference type="InterPro" id="IPR003593">
    <property type="entry name" value="AAA+_ATPase"/>
</dbReference>
<dbReference type="GO" id="GO:0005634">
    <property type="term" value="C:nucleus"/>
    <property type="evidence" value="ECO:0007669"/>
    <property type="project" value="UniProtKB-SubCell"/>
</dbReference>
<dbReference type="FunFam" id="3.40.50.300:FF:001218">
    <property type="entry name" value="AAA family ATPase, putative"/>
    <property type="match status" value="1"/>
</dbReference>
<dbReference type="GO" id="GO:0006337">
    <property type="term" value="P:nucleosome disassembly"/>
    <property type="evidence" value="ECO:0007669"/>
    <property type="project" value="TreeGrafter"/>
</dbReference>
<evidence type="ECO:0000256" key="6">
    <source>
        <dbReference type="ARBA" id="ARBA00023117"/>
    </source>
</evidence>
<evidence type="ECO:0000313" key="11">
    <source>
        <dbReference type="Proteomes" id="UP000663861"/>
    </source>
</evidence>
<feature type="compositionally biased region" description="Basic and acidic residues" evidence="8">
    <location>
        <begin position="1235"/>
        <end position="1247"/>
    </location>
</feature>
<dbReference type="SUPFAM" id="SSF52540">
    <property type="entry name" value="P-loop containing nucleoside triphosphate hydrolases"/>
    <property type="match status" value="3"/>
</dbReference>
<evidence type="ECO:0000313" key="10">
    <source>
        <dbReference type="EMBL" id="CAE6416948.1"/>
    </source>
</evidence>
<keyword evidence="3" id="KW-0547">Nucleotide-binding</keyword>
<dbReference type="GO" id="GO:0045815">
    <property type="term" value="P:transcription initiation-coupled chromatin remodeling"/>
    <property type="evidence" value="ECO:0007669"/>
    <property type="project" value="TreeGrafter"/>
</dbReference>
<feature type="region of interest" description="Disordered" evidence="8">
    <location>
        <begin position="1304"/>
        <end position="1341"/>
    </location>
</feature>
<dbReference type="GO" id="GO:0003682">
    <property type="term" value="F:chromatin binding"/>
    <property type="evidence" value="ECO:0007669"/>
    <property type="project" value="TreeGrafter"/>
</dbReference>
<evidence type="ECO:0000256" key="8">
    <source>
        <dbReference type="SAM" id="MobiDB-lite"/>
    </source>
</evidence>
<feature type="domain" description="AAA+ ATPase" evidence="9">
    <location>
        <begin position="761"/>
        <end position="892"/>
    </location>
</feature>
<feature type="region of interest" description="Disordered" evidence="8">
    <location>
        <begin position="255"/>
        <end position="285"/>
    </location>
</feature>
<comment type="similarity">
    <text evidence="2">Belongs to the AAA ATPase family.</text>
</comment>
<comment type="subcellular location">
    <subcellularLocation>
        <location evidence="1">Nucleus</location>
    </subcellularLocation>
</comment>
<dbReference type="PANTHER" id="PTHR23069:SF0">
    <property type="entry name" value="TAT-BINDING HOMOLOG 7"/>
    <property type="match status" value="1"/>
</dbReference>
<gene>
    <name evidence="10" type="ORF">RDB_LOCUS8225</name>
</gene>
<dbReference type="SMART" id="SM00382">
    <property type="entry name" value="AAA"/>
    <property type="match status" value="2"/>
</dbReference>
<dbReference type="Gene3D" id="1.10.8.60">
    <property type="match status" value="1"/>
</dbReference>
<dbReference type="InterPro" id="IPR041569">
    <property type="entry name" value="AAA_lid_3"/>
</dbReference>
<feature type="compositionally biased region" description="Acidic residues" evidence="8">
    <location>
        <begin position="133"/>
        <end position="145"/>
    </location>
</feature>
<dbReference type="GO" id="GO:0016887">
    <property type="term" value="F:ATP hydrolysis activity"/>
    <property type="evidence" value="ECO:0007669"/>
    <property type="project" value="InterPro"/>
</dbReference>
<comment type="caution">
    <text evidence="10">The sequence shown here is derived from an EMBL/GenBank/DDBJ whole genome shotgun (WGS) entry which is preliminary data.</text>
</comment>
<dbReference type="Gene3D" id="3.40.50.300">
    <property type="entry name" value="P-loop containing nucleotide triphosphate hydrolases"/>
    <property type="match status" value="3"/>
</dbReference>
<reference evidence="10" key="1">
    <citation type="submission" date="2021-01" db="EMBL/GenBank/DDBJ databases">
        <authorList>
            <person name="Kaushik A."/>
        </authorList>
    </citation>
    <scope>NUCLEOTIDE SEQUENCE</scope>
    <source>
        <strain evidence="10">AG4-RS23</strain>
    </source>
</reference>
<feature type="domain" description="AAA+ ATPase" evidence="9">
    <location>
        <begin position="445"/>
        <end position="586"/>
    </location>
</feature>
<evidence type="ECO:0000256" key="1">
    <source>
        <dbReference type="ARBA" id="ARBA00004123"/>
    </source>
</evidence>
<evidence type="ECO:0000256" key="5">
    <source>
        <dbReference type="ARBA" id="ARBA00022840"/>
    </source>
</evidence>
<keyword evidence="7" id="KW-0539">Nucleus</keyword>
<protein>
    <recommendedName>
        <fullName evidence="9">AAA+ ATPase domain-containing protein</fullName>
    </recommendedName>
</protein>
<accession>A0A8H3AED0</accession>
<dbReference type="Pfam" id="PF00004">
    <property type="entry name" value="AAA"/>
    <property type="match status" value="1"/>
</dbReference>
<name>A0A8H3AED0_9AGAM</name>
<evidence type="ECO:0000259" key="9">
    <source>
        <dbReference type="SMART" id="SM00382"/>
    </source>
</evidence>
<dbReference type="GO" id="GO:0042393">
    <property type="term" value="F:histone binding"/>
    <property type="evidence" value="ECO:0007669"/>
    <property type="project" value="TreeGrafter"/>
</dbReference>
<keyword evidence="5" id="KW-0067">ATP-binding</keyword>
<feature type="compositionally biased region" description="Pro residues" evidence="8">
    <location>
        <begin position="154"/>
        <end position="169"/>
    </location>
</feature>
<dbReference type="PANTHER" id="PTHR23069">
    <property type="entry name" value="AAA DOMAIN-CONTAINING"/>
    <property type="match status" value="1"/>
</dbReference>
<dbReference type="InterPro" id="IPR045199">
    <property type="entry name" value="ATAD2-like"/>
</dbReference>
<dbReference type="Pfam" id="PF17862">
    <property type="entry name" value="AAA_lid_3"/>
    <property type="match status" value="1"/>
</dbReference>
<feature type="region of interest" description="Disordered" evidence="8">
    <location>
        <begin position="1"/>
        <end position="243"/>
    </location>
</feature>
<dbReference type="EMBL" id="CAJMWY010000123">
    <property type="protein sequence ID" value="CAE6416948.1"/>
    <property type="molecule type" value="Genomic_DNA"/>
</dbReference>
<proteinExistence type="inferred from homology"/>
<dbReference type="PROSITE" id="PS00674">
    <property type="entry name" value="AAA"/>
    <property type="match status" value="1"/>
</dbReference>
<dbReference type="GO" id="GO:0005524">
    <property type="term" value="F:ATP binding"/>
    <property type="evidence" value="ECO:0007669"/>
    <property type="project" value="UniProtKB-KW"/>
</dbReference>
<feature type="compositionally biased region" description="Basic and acidic residues" evidence="8">
    <location>
        <begin position="1181"/>
        <end position="1210"/>
    </location>
</feature>